<feature type="region of interest" description="Disordered" evidence="1">
    <location>
        <begin position="107"/>
        <end position="131"/>
    </location>
</feature>
<evidence type="ECO:0000313" key="3">
    <source>
        <dbReference type="Proteomes" id="UP000281406"/>
    </source>
</evidence>
<dbReference type="EMBL" id="RJVU01019434">
    <property type="protein sequence ID" value="ROL50807.1"/>
    <property type="molecule type" value="Genomic_DNA"/>
</dbReference>
<gene>
    <name evidence="2" type="ORF">DPX16_15051</name>
</gene>
<accession>A0A3N0YWY5</accession>
<protein>
    <submittedName>
        <fullName evidence="2">Uncharacterized protein</fullName>
    </submittedName>
</protein>
<sequence length="189" mass="20605">MGGEIPHRSWAHCESTSLASLRFRIAFFSGRDSAPRALPFSSSQEPVRKKQRGRGSQHLDESELTSAQVPCASLSPHREASHVHFSRPDQRPSAIASDLVSFAESDEEPLDDSMSLCPPAATGWKSKAAHTSKPCPPLLRAVLSQRQLSSSHPRTGRQPLSLRHDLSTDGARALLGATPLRCDWDPGPR</sequence>
<keyword evidence="3" id="KW-1185">Reference proteome</keyword>
<feature type="region of interest" description="Disordered" evidence="1">
    <location>
        <begin position="146"/>
        <end position="165"/>
    </location>
</feature>
<feature type="region of interest" description="Disordered" evidence="1">
    <location>
        <begin position="37"/>
        <end position="68"/>
    </location>
</feature>
<evidence type="ECO:0000256" key="1">
    <source>
        <dbReference type="SAM" id="MobiDB-lite"/>
    </source>
</evidence>
<organism evidence="2 3">
    <name type="scientific">Anabarilius grahami</name>
    <name type="common">Kanglang fish</name>
    <name type="synonym">Barilius grahami</name>
    <dbReference type="NCBI Taxonomy" id="495550"/>
    <lineage>
        <taxon>Eukaryota</taxon>
        <taxon>Metazoa</taxon>
        <taxon>Chordata</taxon>
        <taxon>Craniata</taxon>
        <taxon>Vertebrata</taxon>
        <taxon>Euteleostomi</taxon>
        <taxon>Actinopterygii</taxon>
        <taxon>Neopterygii</taxon>
        <taxon>Teleostei</taxon>
        <taxon>Ostariophysi</taxon>
        <taxon>Cypriniformes</taxon>
        <taxon>Xenocyprididae</taxon>
        <taxon>Xenocypridinae</taxon>
        <taxon>Xenocypridinae incertae sedis</taxon>
        <taxon>Anabarilius</taxon>
    </lineage>
</organism>
<comment type="caution">
    <text evidence="2">The sequence shown here is derived from an EMBL/GenBank/DDBJ whole genome shotgun (WGS) entry which is preliminary data.</text>
</comment>
<name>A0A3N0YWY5_ANAGA</name>
<evidence type="ECO:0000313" key="2">
    <source>
        <dbReference type="EMBL" id="ROL50807.1"/>
    </source>
</evidence>
<dbReference type="Proteomes" id="UP000281406">
    <property type="component" value="Unassembled WGS sequence"/>
</dbReference>
<dbReference type="AlphaFoldDB" id="A0A3N0YWY5"/>
<reference evidence="2 3" key="1">
    <citation type="submission" date="2018-10" db="EMBL/GenBank/DDBJ databases">
        <title>Genome assembly for a Yunnan-Guizhou Plateau 3E fish, Anabarilius grahami (Regan), and its evolutionary and genetic applications.</title>
        <authorList>
            <person name="Jiang W."/>
        </authorList>
    </citation>
    <scope>NUCLEOTIDE SEQUENCE [LARGE SCALE GENOMIC DNA]</scope>
    <source>
        <strain evidence="2">AG-KIZ</strain>
        <tissue evidence="2">Muscle</tissue>
    </source>
</reference>
<proteinExistence type="predicted"/>